<comment type="caution">
    <text evidence="1">The sequence shown here is derived from an EMBL/GenBank/DDBJ whole genome shotgun (WGS) entry which is preliminary data.</text>
</comment>
<gene>
    <name evidence="1" type="ORF">RJT34_33120</name>
</gene>
<dbReference type="AlphaFoldDB" id="A0AAN9F1G2"/>
<dbReference type="EMBL" id="JAYKXN010000008">
    <property type="protein sequence ID" value="KAK7265500.1"/>
    <property type="molecule type" value="Genomic_DNA"/>
</dbReference>
<proteinExistence type="predicted"/>
<evidence type="ECO:0000313" key="1">
    <source>
        <dbReference type="EMBL" id="KAK7265500.1"/>
    </source>
</evidence>
<reference evidence="1 2" key="1">
    <citation type="submission" date="2024-01" db="EMBL/GenBank/DDBJ databases">
        <title>The genomes of 5 underutilized Papilionoideae crops provide insights into root nodulation and disease resistance.</title>
        <authorList>
            <person name="Yuan L."/>
        </authorList>
    </citation>
    <scope>NUCLEOTIDE SEQUENCE [LARGE SCALE GENOMIC DNA]</scope>
    <source>
        <strain evidence="1">LY-2023</strain>
        <tissue evidence="1">Leaf</tissue>
    </source>
</reference>
<protein>
    <submittedName>
        <fullName evidence="1">Uncharacterized protein</fullName>
    </submittedName>
</protein>
<dbReference type="Proteomes" id="UP001359559">
    <property type="component" value="Unassembled WGS sequence"/>
</dbReference>
<sequence>MEERVLEGHVKDLTYLEPRRLAFENTSASAKRVVLLVTPDLRDEIIRQLREEIVELRSVQRSLKGKEPPLPIFPMSLFVRAKFCTLSTRHLSF</sequence>
<evidence type="ECO:0000313" key="2">
    <source>
        <dbReference type="Proteomes" id="UP001359559"/>
    </source>
</evidence>
<keyword evidence="2" id="KW-1185">Reference proteome</keyword>
<organism evidence="1 2">
    <name type="scientific">Clitoria ternatea</name>
    <name type="common">Butterfly pea</name>
    <dbReference type="NCBI Taxonomy" id="43366"/>
    <lineage>
        <taxon>Eukaryota</taxon>
        <taxon>Viridiplantae</taxon>
        <taxon>Streptophyta</taxon>
        <taxon>Embryophyta</taxon>
        <taxon>Tracheophyta</taxon>
        <taxon>Spermatophyta</taxon>
        <taxon>Magnoliopsida</taxon>
        <taxon>eudicotyledons</taxon>
        <taxon>Gunneridae</taxon>
        <taxon>Pentapetalae</taxon>
        <taxon>rosids</taxon>
        <taxon>fabids</taxon>
        <taxon>Fabales</taxon>
        <taxon>Fabaceae</taxon>
        <taxon>Papilionoideae</taxon>
        <taxon>50 kb inversion clade</taxon>
        <taxon>NPAAA clade</taxon>
        <taxon>indigoferoid/millettioid clade</taxon>
        <taxon>Phaseoleae</taxon>
        <taxon>Clitoria</taxon>
    </lineage>
</organism>
<accession>A0AAN9F1G2</accession>
<name>A0AAN9F1G2_CLITE</name>